<feature type="region of interest" description="Disordered" evidence="2">
    <location>
        <begin position="1073"/>
        <end position="1110"/>
    </location>
</feature>
<comment type="caution">
    <text evidence="5">The sequence shown here is derived from an EMBL/GenBank/DDBJ whole genome shotgun (WGS) entry which is preliminary data.</text>
</comment>
<dbReference type="Pfam" id="PF18883">
    <property type="entry name" value="AC_1"/>
    <property type="match status" value="1"/>
</dbReference>
<feature type="region of interest" description="Disordered" evidence="2">
    <location>
        <begin position="1022"/>
        <end position="1048"/>
    </location>
</feature>
<feature type="compositionally biased region" description="Basic and acidic residues" evidence="2">
    <location>
        <begin position="1073"/>
        <end position="1085"/>
    </location>
</feature>
<feature type="signal peptide" evidence="3">
    <location>
        <begin position="1"/>
        <end position="28"/>
    </location>
</feature>
<evidence type="ECO:0000259" key="4">
    <source>
        <dbReference type="Pfam" id="PF18883"/>
    </source>
</evidence>
<organism evidence="5 6">
    <name type="scientific">Xenorhabdus innexi</name>
    <dbReference type="NCBI Taxonomy" id="290109"/>
    <lineage>
        <taxon>Bacteria</taxon>
        <taxon>Pseudomonadati</taxon>
        <taxon>Pseudomonadota</taxon>
        <taxon>Gammaproteobacteria</taxon>
        <taxon>Enterobacterales</taxon>
        <taxon>Morganellaceae</taxon>
        <taxon>Xenorhabdus</taxon>
    </lineage>
</organism>
<dbReference type="CDD" id="cd01344">
    <property type="entry name" value="PL2_Passenger_AT"/>
    <property type="match status" value="1"/>
</dbReference>
<dbReference type="InterPro" id="IPR043990">
    <property type="entry name" value="AC_1"/>
</dbReference>
<feature type="domain" description="Autochaperone" evidence="4">
    <location>
        <begin position="894"/>
        <end position="1008"/>
    </location>
</feature>
<dbReference type="NCBIfam" id="TIGR01414">
    <property type="entry name" value="autotrans_barl"/>
    <property type="match status" value="1"/>
</dbReference>
<dbReference type="InterPro" id="IPR011050">
    <property type="entry name" value="Pectin_lyase_fold/virulence"/>
</dbReference>
<dbReference type="EMBL" id="NIBU01000125">
    <property type="protein sequence ID" value="PHM25834.1"/>
    <property type="molecule type" value="Genomic_DNA"/>
</dbReference>
<sequence>MKIYRYAVFPITLRVALLFPAITVDAIADSSCGSPNTNTSISRHETSPCNLSQNENLTIQSNSSIDAPMGQPSGNDAYGLKYSAVNIGVNNNQASVISVDNIKNSGTLDGMSGITVTYSGSVENLLNYGTISGTNGTVWVSGQMTKLENHGSINSSNNLSSLNAIQIQPASKSDDNSQYGRVDTILNQETGSIDGISVGSSTLKLLHNLGTLKSQDKNALSNLATFSIDAGSNIGTFSNSGTLLGPYHGVLVQNGGYLENLYNNAGKKINITAEQNAVQVTGEGKALLDANPHIRPSRIKQITNASLLYGKQSGISIDDKGTVDTITNLDGAVIKGDKFSIKNSGTITNGIHNSGEIDGDIELGSATLYISGPKATLNGKVYGAKNSIVTIGGKGTSTENSDLTYTHDMSVDSVRILSGSVLRLGDGHKTGNIANDINNAGDLYFNPSDKVTYSHIISGTGSVHQAGNGITTLTGLNTYTGATSVKGGTLIVNGQLGTTASTFDVKNGGTVDGTGLIKSTTTIENGGRLVGHQDNTLTFGNDLIFSSDSNVDISLGSENESIPSLFDVKGNLTLAGTLNVTDLGGFSAGEYDIFSYHGKLTDNGMTLLTNGKPGSLSLNTYKDNKISLINTAGIRLNYWDGGNPSKHNNDAIDGGDGIWQVGGQNNWTLKSGNLTGERNSSWNNNIDQFAIFSGKAGKVQVDNGTDHVTVNGIQFSTNGYTISGNPITLKNDLTGSAKIRVGTGKKSATDMVATIESDLTGSAKLETTDYGKLVLTGKNNYTGGTKITRGILQLGDGSTKGSIYGDVTTESEGTIIFDRSGNVTFSGNISGKGKLVQNGEGILALTGTDTHTGITEVRKGILRQGTENTFSSASPYTIGQHGTLDMGGFNTVISALNNSGNVLMGGDNKTVGHTLTIANNYNGNNGTVALSTALGGDDSKTDKLVIKGNTSGSTHLVIKNTEGNGALTNEGIKVVDVKGVSDAVFTLVGDYSYKGEPAVVAGAYAYRLYKNGTDNSDGNWYLRSSLTSSKPNPEPNPTPNPNPNPVPAGFYQAGVSVYEAYGRVLQTLNEPDSLRDRVGGYDNKLHSANRPRNANDEDNTNDSRSSIPNGVWERITIPSLSA</sequence>
<dbReference type="PANTHER" id="PTHR35037">
    <property type="entry name" value="C-TERMINAL REGION OF AIDA-LIKE PROTEIN"/>
    <property type="match status" value="1"/>
</dbReference>
<evidence type="ECO:0000313" key="6">
    <source>
        <dbReference type="Proteomes" id="UP000224871"/>
    </source>
</evidence>
<dbReference type="InterPro" id="IPR051551">
    <property type="entry name" value="Autotransporter_adhesion"/>
</dbReference>
<dbReference type="InterPro" id="IPR006315">
    <property type="entry name" value="OM_autotransptr_brl_dom"/>
</dbReference>
<accession>A0A2G0MTJ5</accession>
<evidence type="ECO:0000256" key="3">
    <source>
        <dbReference type="SAM" id="SignalP"/>
    </source>
</evidence>
<proteinExistence type="predicted"/>
<dbReference type="InterPro" id="IPR013425">
    <property type="entry name" value="Autotrns_rpt"/>
</dbReference>
<dbReference type="NCBIfam" id="TIGR02601">
    <property type="entry name" value="autotrns_rpt"/>
    <property type="match status" value="3"/>
</dbReference>
<dbReference type="Pfam" id="PF12951">
    <property type="entry name" value="PATR"/>
    <property type="match status" value="3"/>
</dbReference>
<evidence type="ECO:0000313" key="5">
    <source>
        <dbReference type="EMBL" id="PHM25834.1"/>
    </source>
</evidence>
<dbReference type="Gene3D" id="2.160.20.20">
    <property type="match status" value="2"/>
</dbReference>
<keyword evidence="1 3" id="KW-0732">Signal</keyword>
<name>A0A2G0MTJ5_9GAMM</name>
<evidence type="ECO:0000256" key="2">
    <source>
        <dbReference type="SAM" id="MobiDB-lite"/>
    </source>
</evidence>
<dbReference type="InterPro" id="IPR012332">
    <property type="entry name" value="Autotransporter_pectin_lyase_C"/>
</dbReference>
<keyword evidence="6" id="KW-1185">Reference proteome</keyword>
<dbReference type="PANTHER" id="PTHR35037:SF3">
    <property type="entry name" value="C-TERMINAL REGION OF AIDA-LIKE PROTEIN"/>
    <property type="match status" value="1"/>
</dbReference>
<dbReference type="SUPFAM" id="SSF51126">
    <property type="entry name" value="Pectin lyase-like"/>
    <property type="match status" value="2"/>
</dbReference>
<dbReference type="Proteomes" id="UP000224871">
    <property type="component" value="Unassembled WGS sequence"/>
</dbReference>
<feature type="compositionally biased region" description="Pro residues" evidence="2">
    <location>
        <begin position="1032"/>
        <end position="1046"/>
    </location>
</feature>
<protein>
    <submittedName>
        <fullName evidence="5">YapH protein</fullName>
    </submittedName>
</protein>
<evidence type="ECO:0000256" key="1">
    <source>
        <dbReference type="ARBA" id="ARBA00022729"/>
    </source>
</evidence>
<gene>
    <name evidence="5" type="ORF">Xinn_04029</name>
</gene>
<feature type="chain" id="PRO_5045272651" evidence="3">
    <location>
        <begin position="29"/>
        <end position="1122"/>
    </location>
</feature>
<reference evidence="5 6" key="1">
    <citation type="journal article" date="2017" name="Nat. Microbiol.">
        <title>Natural product diversity associated with the nematode symbionts Photorhabdus and Xenorhabdus.</title>
        <authorList>
            <person name="Tobias N.J."/>
            <person name="Wolff H."/>
            <person name="Djahanschiri B."/>
            <person name="Grundmann F."/>
            <person name="Kronenwerth M."/>
            <person name="Shi Y.M."/>
            <person name="Simonyi S."/>
            <person name="Grun P."/>
            <person name="Shapiro-Ilan D."/>
            <person name="Pidot S.J."/>
            <person name="Stinear T.P."/>
            <person name="Ebersberger I."/>
            <person name="Bode H.B."/>
        </authorList>
    </citation>
    <scope>NUCLEOTIDE SEQUENCE [LARGE SCALE GENOMIC DNA]</scope>
    <source>
        <strain evidence="5 6">DSM 16336</strain>
    </source>
</reference>